<gene>
    <name evidence="2" type="ORF">METZ01_LOCUS430990</name>
</gene>
<evidence type="ECO:0000256" key="1">
    <source>
        <dbReference type="SAM" id="MobiDB-lite"/>
    </source>
</evidence>
<evidence type="ECO:0000313" key="2">
    <source>
        <dbReference type="EMBL" id="SVD78136.1"/>
    </source>
</evidence>
<sequence length="56" mass="5592">MQTPAPPAPIACSTVVNSSVNEVSLGPPAIRTGIGAAEATKEKDSGEPGQGTLTTW</sequence>
<dbReference type="EMBL" id="UINC01172847">
    <property type="protein sequence ID" value="SVD78136.1"/>
    <property type="molecule type" value="Genomic_DNA"/>
</dbReference>
<feature type="region of interest" description="Disordered" evidence="1">
    <location>
        <begin position="33"/>
        <end position="56"/>
    </location>
</feature>
<dbReference type="AlphaFoldDB" id="A0A382Y4A5"/>
<accession>A0A382Y4A5</accession>
<feature type="non-terminal residue" evidence="2">
    <location>
        <position position="56"/>
    </location>
</feature>
<proteinExistence type="predicted"/>
<protein>
    <submittedName>
        <fullName evidence="2">Uncharacterized protein</fullName>
    </submittedName>
</protein>
<name>A0A382Y4A5_9ZZZZ</name>
<organism evidence="2">
    <name type="scientific">marine metagenome</name>
    <dbReference type="NCBI Taxonomy" id="408172"/>
    <lineage>
        <taxon>unclassified sequences</taxon>
        <taxon>metagenomes</taxon>
        <taxon>ecological metagenomes</taxon>
    </lineage>
</organism>
<reference evidence="2" key="1">
    <citation type="submission" date="2018-05" db="EMBL/GenBank/DDBJ databases">
        <authorList>
            <person name="Lanie J.A."/>
            <person name="Ng W.-L."/>
            <person name="Kazmierczak K.M."/>
            <person name="Andrzejewski T.M."/>
            <person name="Davidsen T.M."/>
            <person name="Wayne K.J."/>
            <person name="Tettelin H."/>
            <person name="Glass J.I."/>
            <person name="Rusch D."/>
            <person name="Podicherti R."/>
            <person name="Tsui H.-C.T."/>
            <person name="Winkler M.E."/>
        </authorList>
    </citation>
    <scope>NUCLEOTIDE SEQUENCE</scope>
</reference>